<evidence type="ECO:0000256" key="9">
    <source>
        <dbReference type="ARBA" id="ARBA00023679"/>
    </source>
</evidence>
<evidence type="ECO:0000256" key="5">
    <source>
        <dbReference type="ARBA" id="ARBA00022723"/>
    </source>
</evidence>
<organism evidence="11">
    <name type="scientific">Herpetomonas muscarum</name>
    <dbReference type="NCBI Taxonomy" id="5718"/>
    <lineage>
        <taxon>Eukaryota</taxon>
        <taxon>Discoba</taxon>
        <taxon>Euglenozoa</taxon>
        <taxon>Kinetoplastea</taxon>
        <taxon>Metakinetoplastina</taxon>
        <taxon>Trypanosomatida</taxon>
        <taxon>Trypanosomatidae</taxon>
        <taxon>Herpetomonas</taxon>
    </lineage>
</organism>
<dbReference type="InterPro" id="IPR050241">
    <property type="entry name" value="NAD-cap_RNA_hydrolase_NudC"/>
</dbReference>
<dbReference type="GO" id="GO:0110153">
    <property type="term" value="F:RNA NAD-cap (NMN-forming) hydrolase activity"/>
    <property type="evidence" value="ECO:0007669"/>
    <property type="project" value="RHEA"/>
</dbReference>
<dbReference type="CDD" id="cd03429">
    <property type="entry name" value="NUDIX_NADH_pyrophosphatase_Nudt13"/>
    <property type="match status" value="1"/>
</dbReference>
<accession>T1YU27</accession>
<keyword evidence="7" id="KW-0460">Magnesium</keyword>
<evidence type="ECO:0000256" key="2">
    <source>
        <dbReference type="ARBA" id="ARBA00001947"/>
    </source>
</evidence>
<dbReference type="PANTHER" id="PTHR42904:SF6">
    <property type="entry name" value="NAD-CAPPED RNA HYDROLASE NUDT12"/>
    <property type="match status" value="1"/>
</dbReference>
<dbReference type="GO" id="GO:0035529">
    <property type="term" value="F:NADH pyrophosphatase activity"/>
    <property type="evidence" value="ECO:0007669"/>
    <property type="project" value="TreeGrafter"/>
</dbReference>
<dbReference type="Gene3D" id="3.90.79.10">
    <property type="entry name" value="Nucleoside Triphosphate Pyrophosphohydrolase"/>
    <property type="match status" value="1"/>
</dbReference>
<evidence type="ECO:0000256" key="7">
    <source>
        <dbReference type="ARBA" id="ARBA00022842"/>
    </source>
</evidence>
<dbReference type="GO" id="GO:0006742">
    <property type="term" value="P:NADP+ catabolic process"/>
    <property type="evidence" value="ECO:0007669"/>
    <property type="project" value="TreeGrafter"/>
</dbReference>
<proteinExistence type="inferred from homology"/>
<dbReference type="NCBIfam" id="NF001299">
    <property type="entry name" value="PRK00241.1"/>
    <property type="match status" value="1"/>
</dbReference>
<comment type="cofactor">
    <cofactor evidence="2">
        <name>Zn(2+)</name>
        <dbReference type="ChEBI" id="CHEBI:29105"/>
    </cofactor>
</comment>
<keyword evidence="5" id="KW-0479">Metal-binding</keyword>
<reference evidence="11" key="1">
    <citation type="journal article" date="2013" name="PLoS ONE">
        <title>Biosynthesis of vitamins and cofactors in bacterium-harbouring trypanosomatids depends on the symbiotic association as revealed by genomic analyses.</title>
        <authorList>
            <person name="Klein C.C."/>
            <person name="Alves J.M."/>
            <person name="Serrano M.G."/>
            <person name="Buck G.A."/>
            <person name="Vasconcelos A.T."/>
            <person name="Sagot M.F."/>
            <person name="Teixeira M.M."/>
            <person name="Camargo E.P."/>
            <person name="Motta M.C."/>
        </authorList>
    </citation>
    <scope>NUCLEOTIDE SEQUENCE</scope>
    <source>
        <strain evidence="11">TCC001E</strain>
    </source>
</reference>
<dbReference type="PANTHER" id="PTHR42904">
    <property type="entry name" value="NUDIX HYDROLASE, NUDC SUBFAMILY"/>
    <property type="match status" value="1"/>
</dbReference>
<dbReference type="AlphaFoldDB" id="T1YU27"/>
<dbReference type="GO" id="GO:0019677">
    <property type="term" value="P:NAD+ catabolic process"/>
    <property type="evidence" value="ECO:0007669"/>
    <property type="project" value="TreeGrafter"/>
</dbReference>
<dbReference type="PROSITE" id="PS00893">
    <property type="entry name" value="NUDIX_BOX"/>
    <property type="match status" value="1"/>
</dbReference>
<dbReference type="InterPro" id="IPR015797">
    <property type="entry name" value="NUDIX_hydrolase-like_dom_sf"/>
</dbReference>
<dbReference type="GO" id="GO:0005829">
    <property type="term" value="C:cytosol"/>
    <property type="evidence" value="ECO:0007669"/>
    <property type="project" value="TreeGrafter"/>
</dbReference>
<sequence length="341" mass="37307">MPAKTIGSDLVVHAEVAMDIDRHEDKRRKPDFLESRLAASSSPVVIVCRSDLRPGFASSMLVADKANPADSWMFPLEGAAGKPICDMKKAIYVGEDTATKRNIFITAPNNVAESLLRQGNSTFLNTRVLMERLDRHGVALLSTALSMFNWIAAVRFCPRCGGPLAVRDYGMFQKCTACAELHFPRINPAMIVCVLDGKGNVLLSQRKRKSFTAGAKAMLTVLSGFVSHGESMEETVVREVREESGAEVSSLRYVGSEPWPYPHQLMTCYYAVAEASPDLVVEKRELVSVAWVSKAEVQQALSGKHKTFFVPPRFSSAGSLLAAWADGRVNDRGEAVPTAKL</sequence>
<dbReference type="InterPro" id="IPR000086">
    <property type="entry name" value="NUDIX_hydrolase_dom"/>
</dbReference>
<dbReference type="EC" id="3.6.1.22" evidence="4"/>
<comment type="cofactor">
    <cofactor evidence="1">
        <name>Mg(2+)</name>
        <dbReference type="ChEBI" id="CHEBI:18420"/>
    </cofactor>
</comment>
<evidence type="ECO:0000256" key="3">
    <source>
        <dbReference type="ARBA" id="ARBA00009595"/>
    </source>
</evidence>
<comment type="catalytic activity">
    <reaction evidence="9">
        <text>a 5'-end NAD(+)-phospho-ribonucleoside in mRNA + H2O = a 5'-end phospho-adenosine-phospho-ribonucleoside in mRNA + beta-nicotinamide D-ribonucleotide + 2 H(+)</text>
        <dbReference type="Rhea" id="RHEA:60876"/>
        <dbReference type="Rhea" id="RHEA-COMP:15698"/>
        <dbReference type="Rhea" id="RHEA-COMP:15719"/>
        <dbReference type="ChEBI" id="CHEBI:14649"/>
        <dbReference type="ChEBI" id="CHEBI:15377"/>
        <dbReference type="ChEBI" id="CHEBI:15378"/>
        <dbReference type="ChEBI" id="CHEBI:144029"/>
        <dbReference type="ChEBI" id="CHEBI:144051"/>
    </reaction>
    <physiologicalReaction direction="left-to-right" evidence="9">
        <dbReference type="Rhea" id="RHEA:60877"/>
    </physiologicalReaction>
</comment>
<comment type="similarity">
    <text evidence="3">Belongs to the Nudix hydrolase family. NudC subfamily.</text>
</comment>
<feature type="domain" description="Nudix hydrolase" evidence="10">
    <location>
        <begin position="185"/>
        <end position="315"/>
    </location>
</feature>
<dbReference type="InterPro" id="IPR020084">
    <property type="entry name" value="NUDIX_hydrolase_CS"/>
</dbReference>
<keyword evidence="6 11" id="KW-0378">Hydrolase</keyword>
<evidence type="ECO:0000256" key="6">
    <source>
        <dbReference type="ARBA" id="ARBA00022801"/>
    </source>
</evidence>
<dbReference type="GO" id="GO:0046872">
    <property type="term" value="F:metal ion binding"/>
    <property type="evidence" value="ECO:0007669"/>
    <property type="project" value="UniProtKB-KW"/>
</dbReference>
<evidence type="ECO:0000313" key="11">
    <source>
        <dbReference type="EMBL" id="AGU67959.1"/>
    </source>
</evidence>
<dbReference type="InterPro" id="IPR049734">
    <property type="entry name" value="NudC-like_C"/>
</dbReference>
<protein>
    <recommendedName>
        <fullName evidence="4">NAD(+) diphosphatase</fullName>
        <ecNumber evidence="4">3.6.1.22</ecNumber>
    </recommendedName>
</protein>
<dbReference type="Pfam" id="PF00293">
    <property type="entry name" value="NUDIX"/>
    <property type="match status" value="1"/>
</dbReference>
<evidence type="ECO:0000256" key="1">
    <source>
        <dbReference type="ARBA" id="ARBA00001946"/>
    </source>
</evidence>
<keyword evidence="8" id="KW-0520">NAD</keyword>
<dbReference type="GO" id="GO:0005777">
    <property type="term" value="C:peroxisome"/>
    <property type="evidence" value="ECO:0007669"/>
    <property type="project" value="TreeGrafter"/>
</dbReference>
<dbReference type="Gene3D" id="3.90.79.20">
    <property type="match status" value="1"/>
</dbReference>
<dbReference type="EMBL" id="KF160231">
    <property type="protein sequence ID" value="AGU67959.1"/>
    <property type="molecule type" value="Genomic_DNA"/>
</dbReference>
<dbReference type="PROSITE" id="PS51462">
    <property type="entry name" value="NUDIX"/>
    <property type="match status" value="1"/>
</dbReference>
<dbReference type="SUPFAM" id="SSF55811">
    <property type="entry name" value="Nudix"/>
    <property type="match status" value="1"/>
</dbReference>
<evidence type="ECO:0000259" key="10">
    <source>
        <dbReference type="PROSITE" id="PS51462"/>
    </source>
</evidence>
<evidence type="ECO:0000256" key="4">
    <source>
        <dbReference type="ARBA" id="ARBA00012381"/>
    </source>
</evidence>
<name>T1YU27_HERMU</name>
<evidence type="ECO:0000256" key="8">
    <source>
        <dbReference type="ARBA" id="ARBA00023027"/>
    </source>
</evidence>